<name>A0AC61QL31_9BACT</name>
<protein>
    <submittedName>
        <fullName evidence="1">Uncharacterized protein</fullName>
    </submittedName>
</protein>
<gene>
    <name evidence="1" type="ORF">E0946_00945</name>
</gene>
<accession>A0AC61QL31</accession>
<keyword evidence="2" id="KW-1185">Reference proteome</keyword>
<organism evidence="1 2">
    <name type="scientific">Candidatus Syntrophosphaera thermopropionivorans</name>
    <dbReference type="NCBI Taxonomy" id="2593015"/>
    <lineage>
        <taxon>Bacteria</taxon>
        <taxon>Pseudomonadati</taxon>
        <taxon>Candidatus Cloacimonadota</taxon>
        <taxon>Candidatus Cloacimonadia</taxon>
        <taxon>Candidatus Cloacimonadales</taxon>
        <taxon>Candidatus Cloacimonadaceae</taxon>
        <taxon>Candidatus Syntrophosphaera</taxon>
    </lineage>
</organism>
<sequence>MKKIIIGLIIFLTLSILSATTVTPKSMFFADSYMLRARGCDANYWNPALLQRGYSDIMIPFFNNSIYLGNNSFNIDLYNYIMEQDYLDDVAKQKILNAIDGNMSFSIGGNMGIIGFTTGNMSFTGSVHLAAKGALDEQFLEFVLYGNGDGSEVYHFTKNNNYAEGLSYADLTYGIGDISLPLPETIPDIKFGFSLSALGGLGNVQTRKLDGYLSSNLDGLNVQQDVIIRTGIGGYGLKAMLGLYSEPIPRLEVGATLDNLFGFIRWETQTQDEIYHFEINNLYASNIDEDFYIEDSSTVDIKPYTTKLPPEIRLSALYTFKPVSVSADYVVGFGNSPEVSKQGRISLGAQICPLPQIPISLGYCSGNEIYPWRMSYGIGLDLKSVGFGIAIQSIESILPGSSTKGLALATYFNVRL</sequence>
<proteinExistence type="predicted"/>
<evidence type="ECO:0000313" key="1">
    <source>
        <dbReference type="EMBL" id="TDF74682.1"/>
    </source>
</evidence>
<evidence type="ECO:0000313" key="2">
    <source>
        <dbReference type="Proteomes" id="UP000294588"/>
    </source>
</evidence>
<dbReference type="Proteomes" id="UP000294588">
    <property type="component" value="Unassembled WGS sequence"/>
</dbReference>
<comment type="caution">
    <text evidence="1">The sequence shown here is derived from an EMBL/GenBank/DDBJ whole genome shotgun (WGS) entry which is preliminary data.</text>
</comment>
<reference evidence="1" key="1">
    <citation type="submission" date="2019-03" db="EMBL/GenBank/DDBJ databases">
        <title>Candidatus Syntrophosphaera thermopropionivorans: a novel player in syntrophic propionate oxidation during anaerobic digestion.</title>
        <authorList>
            <person name="Dyksma S."/>
        </authorList>
    </citation>
    <scope>NUCLEOTIDE SEQUENCE</scope>
    <source>
        <strain evidence="1">W5</strain>
    </source>
</reference>
<dbReference type="EMBL" id="SMOG01000001">
    <property type="protein sequence ID" value="TDF74682.1"/>
    <property type="molecule type" value="Genomic_DNA"/>
</dbReference>